<comment type="caution">
    <text evidence="2">The sequence shown here is derived from an EMBL/GenBank/DDBJ whole genome shotgun (WGS) entry which is preliminary data.</text>
</comment>
<evidence type="ECO:0000313" key="2">
    <source>
        <dbReference type="EMBL" id="KAL1377919.1"/>
    </source>
</evidence>
<gene>
    <name evidence="2" type="ORF">pipiens_015929</name>
</gene>
<protein>
    <recommendedName>
        <fullName evidence="4">Ionotropic receptor</fullName>
    </recommendedName>
</protein>
<evidence type="ECO:0008006" key="4">
    <source>
        <dbReference type="Google" id="ProtNLM"/>
    </source>
</evidence>
<accession>A0ABD1CPZ8</accession>
<keyword evidence="1" id="KW-0732">Signal</keyword>
<name>A0ABD1CPZ8_CULPP</name>
<organism evidence="2 3">
    <name type="scientific">Culex pipiens pipiens</name>
    <name type="common">Northern house mosquito</name>
    <dbReference type="NCBI Taxonomy" id="38569"/>
    <lineage>
        <taxon>Eukaryota</taxon>
        <taxon>Metazoa</taxon>
        <taxon>Ecdysozoa</taxon>
        <taxon>Arthropoda</taxon>
        <taxon>Hexapoda</taxon>
        <taxon>Insecta</taxon>
        <taxon>Pterygota</taxon>
        <taxon>Neoptera</taxon>
        <taxon>Endopterygota</taxon>
        <taxon>Diptera</taxon>
        <taxon>Nematocera</taxon>
        <taxon>Culicoidea</taxon>
        <taxon>Culicidae</taxon>
        <taxon>Culicinae</taxon>
        <taxon>Culicini</taxon>
        <taxon>Culex</taxon>
        <taxon>Culex</taxon>
    </lineage>
</organism>
<dbReference type="AlphaFoldDB" id="A0ABD1CPZ8"/>
<feature type="chain" id="PRO_5044788833" description="Ionotropic receptor" evidence="1">
    <location>
        <begin position="22"/>
        <end position="421"/>
    </location>
</feature>
<evidence type="ECO:0000313" key="3">
    <source>
        <dbReference type="Proteomes" id="UP001562425"/>
    </source>
</evidence>
<dbReference type="EMBL" id="JBEHCU010010642">
    <property type="protein sequence ID" value="KAL1377919.1"/>
    <property type="molecule type" value="Genomic_DNA"/>
</dbReference>
<keyword evidence="3" id="KW-1185">Reference proteome</keyword>
<proteinExistence type="predicted"/>
<feature type="non-terminal residue" evidence="2">
    <location>
        <position position="421"/>
    </location>
</feature>
<dbReference type="SUPFAM" id="SSF53850">
    <property type="entry name" value="Periplasmic binding protein-like II"/>
    <property type="match status" value="1"/>
</dbReference>
<sequence length="421" mass="47588">MTPSRWSRILLTLLLAESISSENLSNYLVSVVQHLIATSPGTPHCVFIGLAKFDTSLESVLRDPKLDSVTKTVITQPLPTLLTDSSIPSDPLVIFIQAGGFSMFIAKLLLKFSPSSRMVVVYKKKLDFMAFEYLISFLFYYKTASVQDFVEANLRGKPVTYMTRRPLPGEHVMINVVKDLASFMNSTAQRSNHTCSIERTNVRDRCYRQHFEDNVINIDLSGYMVSEPFTCSHFECILTSIQNDGAMLRNSSPSSSTDPPPKIKTFADLIESNVKIKANLLQHPSITADPVFGQLMVNSSETIFNMDAASAHIIDRRWARLVLPMYYDRVQRLHRYRIMDQSLGKIPTLFILQHRSPLREALEFVLAVYGESGIYDYWFVAFMDLVMKQKFGRGGLLDGTDSSLSFEDLTLAWRAILFGLG</sequence>
<dbReference type="Proteomes" id="UP001562425">
    <property type="component" value="Unassembled WGS sequence"/>
</dbReference>
<evidence type="ECO:0000256" key="1">
    <source>
        <dbReference type="SAM" id="SignalP"/>
    </source>
</evidence>
<feature type="signal peptide" evidence="1">
    <location>
        <begin position="1"/>
        <end position="21"/>
    </location>
</feature>
<reference evidence="2 3" key="1">
    <citation type="submission" date="2024-05" db="EMBL/GenBank/DDBJ databases">
        <title>Culex pipiens pipiens assembly and annotation.</title>
        <authorList>
            <person name="Alout H."/>
            <person name="Durand T."/>
        </authorList>
    </citation>
    <scope>NUCLEOTIDE SEQUENCE [LARGE SCALE GENOMIC DNA]</scope>
    <source>
        <strain evidence="2">HA-2024</strain>
        <tissue evidence="2">Whole body</tissue>
    </source>
</reference>